<protein>
    <submittedName>
        <fullName evidence="4">AAA_12 domain-containing protein</fullName>
    </submittedName>
</protein>
<keyword evidence="3" id="KW-1185">Reference proteome</keyword>
<dbReference type="WBParaSite" id="NBR_0002267901-mRNA-1">
    <property type="protein sequence ID" value="NBR_0002267901-mRNA-1"/>
    <property type="gene ID" value="NBR_0002267901"/>
</dbReference>
<evidence type="ECO:0000313" key="2">
    <source>
        <dbReference type="EMBL" id="VDL87672.1"/>
    </source>
</evidence>
<gene>
    <name evidence="2" type="ORF">NBR_LOCUS22680</name>
</gene>
<reference evidence="4" key="1">
    <citation type="submission" date="2017-02" db="UniProtKB">
        <authorList>
            <consortium name="WormBaseParasite"/>
        </authorList>
    </citation>
    <scope>IDENTIFICATION</scope>
</reference>
<organism evidence="4">
    <name type="scientific">Nippostrongylus brasiliensis</name>
    <name type="common">Rat hookworm</name>
    <dbReference type="NCBI Taxonomy" id="27835"/>
    <lineage>
        <taxon>Eukaryota</taxon>
        <taxon>Metazoa</taxon>
        <taxon>Ecdysozoa</taxon>
        <taxon>Nematoda</taxon>
        <taxon>Chromadorea</taxon>
        <taxon>Rhabditida</taxon>
        <taxon>Rhabditina</taxon>
        <taxon>Rhabditomorpha</taxon>
        <taxon>Strongyloidea</taxon>
        <taxon>Heligmosomidae</taxon>
        <taxon>Nippostrongylus</taxon>
    </lineage>
</organism>
<dbReference type="AlphaFoldDB" id="A0A0N4YZK7"/>
<evidence type="ECO:0000313" key="3">
    <source>
        <dbReference type="Proteomes" id="UP000271162"/>
    </source>
</evidence>
<feature type="region of interest" description="Disordered" evidence="1">
    <location>
        <begin position="1"/>
        <end position="37"/>
    </location>
</feature>
<sequence length="537" mass="59765">MSANVPPKDGQHPVELGAVLDSSEQSGFPPVDREEVSNRKADAFGSLRSFGQCSSSYSGVLEVQLKDEANCDPGVDLAEELTSTSAASALGPVGPSQQPGNLSMSCTAHRLARSHPWAQYVTLRDDPMPTDPECVTSTLPTDLYPHLKGGGYLSSRFVRSLVPRTFREKPSKRNPIPVIELMRLEHAVHFREASQRIINELRDHTYWAEDSTLPQTLPNTMPSVLLPKSKPHFPVLYQVVCRGPGQGLTLEAKDFFIPGPDRHELHLIKLDQFAVNVESNRRGFDRNLVSVKDFVWVYSVKPTIAALKDHERVLEQARLPQATIFDNKTVFFFCVEEFVFVTPTATMKRVYGIVLSRHCRHGGVTGLRIAFESAPEMVAVSPSVCNFSLEEAEENEFVTAFSRQNVSTAMRFSEKPASNADLDRLCLLIRHFLPAHPQESLLPLKIFKLEPSEKELLDDRVGPFHSYRQDPAAAQSLMAKLFNVACSALVALNCSNDDRRTHSLTATVPSLDAYPVCFDFTVTDMSSESGWTLRRPV</sequence>
<reference evidence="2 3" key="2">
    <citation type="submission" date="2018-11" db="EMBL/GenBank/DDBJ databases">
        <authorList>
            <consortium name="Pathogen Informatics"/>
        </authorList>
    </citation>
    <scope>NUCLEOTIDE SEQUENCE [LARGE SCALE GENOMIC DNA]</scope>
</reference>
<evidence type="ECO:0000313" key="4">
    <source>
        <dbReference type="WBParaSite" id="NBR_0002267901-mRNA-1"/>
    </source>
</evidence>
<dbReference type="STRING" id="27835.A0A0N4YZK7"/>
<proteinExistence type="predicted"/>
<dbReference type="EMBL" id="UYSL01028719">
    <property type="protein sequence ID" value="VDL87672.1"/>
    <property type="molecule type" value="Genomic_DNA"/>
</dbReference>
<dbReference type="Proteomes" id="UP000271162">
    <property type="component" value="Unassembled WGS sequence"/>
</dbReference>
<accession>A0A0N4YZK7</accession>
<dbReference type="OMA" id="FESAPEM"/>
<name>A0A0N4YZK7_NIPBR</name>
<evidence type="ECO:0000256" key="1">
    <source>
        <dbReference type="SAM" id="MobiDB-lite"/>
    </source>
</evidence>